<protein>
    <submittedName>
        <fullName evidence="1">Uncharacterized protein</fullName>
    </submittedName>
</protein>
<dbReference type="Proteomes" id="UP001305414">
    <property type="component" value="Unassembled WGS sequence"/>
</dbReference>
<dbReference type="EMBL" id="JAWHQM010000037">
    <property type="protein sequence ID" value="KAK5633995.1"/>
    <property type="molecule type" value="Genomic_DNA"/>
</dbReference>
<comment type="caution">
    <text evidence="1">The sequence shown here is derived from an EMBL/GenBank/DDBJ whole genome shotgun (WGS) entry which is preliminary data.</text>
</comment>
<keyword evidence="2" id="KW-1185">Reference proteome</keyword>
<proteinExistence type="predicted"/>
<reference evidence="1 2" key="1">
    <citation type="submission" date="2023-10" db="EMBL/GenBank/DDBJ databases">
        <title>Draft genome sequence of Xylaria bambusicola isolate GMP-LS, the root and basal stem rot pathogen of sugarcane in Indonesia.</title>
        <authorList>
            <person name="Selvaraj P."/>
            <person name="Muralishankar V."/>
            <person name="Muruganantham S."/>
            <person name="Sp S."/>
            <person name="Haryani S."/>
            <person name="Lau K.J.X."/>
            <person name="Naqvi N.I."/>
        </authorList>
    </citation>
    <scope>NUCLEOTIDE SEQUENCE [LARGE SCALE GENOMIC DNA]</scope>
    <source>
        <strain evidence="1">GMP-LS</strain>
    </source>
</reference>
<evidence type="ECO:0000313" key="2">
    <source>
        <dbReference type="Proteomes" id="UP001305414"/>
    </source>
</evidence>
<gene>
    <name evidence="1" type="ORF">RRF57_009709</name>
</gene>
<dbReference type="AlphaFoldDB" id="A0AAN7Z205"/>
<name>A0AAN7Z205_9PEZI</name>
<evidence type="ECO:0000313" key="1">
    <source>
        <dbReference type="EMBL" id="KAK5633995.1"/>
    </source>
</evidence>
<sequence length="60" mass="6364">MSSPYSSLVLVNNAGLNWTPDVVPAFDTAMTPHDKHPSLTGLVILVFEAVLEVICVSLPG</sequence>
<organism evidence="1 2">
    <name type="scientific">Xylaria bambusicola</name>
    <dbReference type="NCBI Taxonomy" id="326684"/>
    <lineage>
        <taxon>Eukaryota</taxon>
        <taxon>Fungi</taxon>
        <taxon>Dikarya</taxon>
        <taxon>Ascomycota</taxon>
        <taxon>Pezizomycotina</taxon>
        <taxon>Sordariomycetes</taxon>
        <taxon>Xylariomycetidae</taxon>
        <taxon>Xylariales</taxon>
        <taxon>Xylariaceae</taxon>
        <taxon>Xylaria</taxon>
    </lineage>
</organism>
<accession>A0AAN7Z205</accession>